<evidence type="ECO:0000313" key="3">
    <source>
        <dbReference type="Proteomes" id="UP000035661"/>
    </source>
</evidence>
<name>A0A0H3XMA8_9MOLU</name>
<organism evidence="2 3">
    <name type="scientific">Spiroplasma eriocheiris</name>
    <dbReference type="NCBI Taxonomy" id="315358"/>
    <lineage>
        <taxon>Bacteria</taxon>
        <taxon>Bacillati</taxon>
        <taxon>Mycoplasmatota</taxon>
        <taxon>Mollicutes</taxon>
        <taxon>Entomoplasmatales</taxon>
        <taxon>Spiroplasmataceae</taxon>
        <taxon>Spiroplasma</taxon>
    </lineage>
</organism>
<keyword evidence="3" id="KW-1185">Reference proteome</keyword>
<feature type="transmembrane region" description="Helical" evidence="1">
    <location>
        <begin position="21"/>
        <end position="44"/>
    </location>
</feature>
<accession>A0A0H3XMA8</accession>
<dbReference type="AlphaFoldDB" id="A0A0H3XMA8"/>
<reference evidence="2 3" key="1">
    <citation type="journal article" date="2015" name="Genome Biol. Evol.">
        <title>Found and Lost: The Fates of Horizontally Acquired Genes in Arthropod-Symbiotic Spiroplasma.</title>
        <authorList>
            <person name="Lo W.S."/>
            <person name="Gasparich G.E."/>
            <person name="Kuo C.H."/>
        </authorList>
    </citation>
    <scope>NUCLEOTIDE SEQUENCE [LARGE SCALE GENOMIC DNA]</scope>
    <source>
        <strain evidence="3">TDA-040725-5</strain>
    </source>
</reference>
<feature type="transmembrane region" description="Helical" evidence="1">
    <location>
        <begin position="201"/>
        <end position="225"/>
    </location>
</feature>
<dbReference type="PATRIC" id="fig|743698.3.peg.1197"/>
<feature type="transmembrane region" description="Helical" evidence="1">
    <location>
        <begin position="59"/>
        <end position="83"/>
    </location>
</feature>
<dbReference type="Proteomes" id="UP000035661">
    <property type="component" value="Chromosome"/>
</dbReference>
<keyword evidence="1" id="KW-0812">Transmembrane</keyword>
<feature type="transmembrane region" description="Helical" evidence="1">
    <location>
        <begin position="158"/>
        <end position="181"/>
    </location>
</feature>
<sequence length="327" mass="36475">MSLLASFSDISKILYSNKMAYFASAVVGVLFLVYCVYNGLYFLINPKKYHGIRFTTKNIAYITMLSAVSATVTIIISVTVPITVFPPIRIAFEGLMVKISGFIFGPIVGLLSGVVTDMIVMLFVPSYVHVAYIIVIASFGFISGCVSSLNRAVGQRKWILFLLTNIFIIVFGTFASLMTWYSPVDTIELFAGLKTNKDVLVYIIAIGTGASLVIIWIIMFVYRYFDKNKQHYWDLVAVIMLAVINEYWVTTLISAWGDIAFLTVSQNKNSGTDGYGVTMISRLAMAPVKILFNSAIIYITYRAISPLIHKDTNEVLQDKVKVKPMLK</sequence>
<dbReference type="RefSeq" id="WP_047791914.1">
    <property type="nucleotide sequence ID" value="NZ_CP011856.1"/>
</dbReference>
<keyword evidence="1" id="KW-1133">Transmembrane helix</keyword>
<reference evidence="3" key="2">
    <citation type="submission" date="2015-06" db="EMBL/GenBank/DDBJ databases">
        <title>Complete genome sequence of Spiroplasma eriocheiris TDA-040725-5 (DSM 21848).</title>
        <authorList>
            <person name="Lo W.-S."/>
            <person name="Kuo C.-H."/>
        </authorList>
    </citation>
    <scope>NUCLEOTIDE SEQUENCE [LARGE SCALE GENOMIC DNA]</scope>
    <source>
        <strain evidence="3">TDA-040725-5</strain>
    </source>
</reference>
<feature type="transmembrane region" description="Helical" evidence="1">
    <location>
        <begin position="232"/>
        <end position="257"/>
    </location>
</feature>
<proteinExistence type="predicted"/>
<dbReference type="STRING" id="315358.SERIO_v1c11850"/>
<evidence type="ECO:0000313" key="2">
    <source>
        <dbReference type="EMBL" id="AKM54734.1"/>
    </source>
</evidence>
<feature type="transmembrane region" description="Helical" evidence="1">
    <location>
        <begin position="95"/>
        <end position="115"/>
    </location>
</feature>
<protein>
    <recommendedName>
        <fullName evidence="4">ECF transporter S component</fullName>
    </recommendedName>
</protein>
<evidence type="ECO:0000256" key="1">
    <source>
        <dbReference type="SAM" id="Phobius"/>
    </source>
</evidence>
<gene>
    <name evidence="2" type="ORF">SERIO_v1c11850</name>
</gene>
<feature type="transmembrane region" description="Helical" evidence="1">
    <location>
        <begin position="277"/>
        <end position="301"/>
    </location>
</feature>
<dbReference type="Gene3D" id="1.10.1760.20">
    <property type="match status" value="1"/>
</dbReference>
<keyword evidence="1" id="KW-0472">Membrane</keyword>
<dbReference type="EMBL" id="CP011856">
    <property type="protein sequence ID" value="AKM54734.1"/>
    <property type="molecule type" value="Genomic_DNA"/>
</dbReference>
<feature type="transmembrane region" description="Helical" evidence="1">
    <location>
        <begin position="127"/>
        <end position="146"/>
    </location>
</feature>
<evidence type="ECO:0008006" key="4">
    <source>
        <dbReference type="Google" id="ProtNLM"/>
    </source>
</evidence>
<dbReference type="KEGG" id="seri:SERIO_v1c11850"/>